<dbReference type="GO" id="GO:0005737">
    <property type="term" value="C:cytoplasm"/>
    <property type="evidence" value="ECO:0007669"/>
    <property type="project" value="UniProtKB-ARBA"/>
</dbReference>
<dbReference type="EMBL" id="JABFRW010000020">
    <property type="protein sequence ID" value="NOT32888.1"/>
    <property type="molecule type" value="Genomic_DNA"/>
</dbReference>
<dbReference type="GO" id="GO:0019843">
    <property type="term" value="F:rRNA binding"/>
    <property type="evidence" value="ECO:0007669"/>
    <property type="project" value="UniProtKB-UniRule"/>
</dbReference>
<proteinExistence type="inferred from homology"/>
<evidence type="ECO:0000256" key="4">
    <source>
        <dbReference type="HAMAP-Rule" id="MF_01363"/>
    </source>
</evidence>
<evidence type="ECO:0000313" key="7">
    <source>
        <dbReference type="Proteomes" id="UP000580839"/>
    </source>
</evidence>
<comment type="function">
    <text evidence="4 5">This protein binds to 23S rRNA in the presence of protein L20.</text>
</comment>
<accession>A0A849SB40</accession>
<dbReference type="PANTHER" id="PTHR21349:SF0">
    <property type="entry name" value="LARGE RIBOSOMAL SUBUNIT PROTEIN BL21M"/>
    <property type="match status" value="1"/>
</dbReference>
<dbReference type="AlphaFoldDB" id="A0A849SB40"/>
<sequence length="103" mass="11542">MYAIVNINGNQTRVEPNAIVTVPRVKGEPGARLTFDQVMLVSNGDSITVGKPYLKGASVAFEVVDHPRGEKIYVMKFKRRRDFSRRTGHRSELTRLKVSAIQA</sequence>
<dbReference type="Proteomes" id="UP000580839">
    <property type="component" value="Unassembled WGS sequence"/>
</dbReference>
<dbReference type="GO" id="GO:0003735">
    <property type="term" value="F:structural constituent of ribosome"/>
    <property type="evidence" value="ECO:0007669"/>
    <property type="project" value="InterPro"/>
</dbReference>
<dbReference type="GO" id="GO:1990904">
    <property type="term" value="C:ribonucleoprotein complex"/>
    <property type="evidence" value="ECO:0007669"/>
    <property type="project" value="UniProtKB-KW"/>
</dbReference>
<comment type="subunit">
    <text evidence="4">Part of the 50S ribosomal subunit. Contacts protein L20.</text>
</comment>
<evidence type="ECO:0000256" key="1">
    <source>
        <dbReference type="ARBA" id="ARBA00008563"/>
    </source>
</evidence>
<organism evidence="6 7">
    <name type="scientific">Eiseniibacteriota bacterium</name>
    <dbReference type="NCBI Taxonomy" id="2212470"/>
    <lineage>
        <taxon>Bacteria</taxon>
        <taxon>Candidatus Eiseniibacteriota</taxon>
    </lineage>
</organism>
<comment type="similarity">
    <text evidence="1 4 5">Belongs to the bacterial ribosomal protein bL21 family.</text>
</comment>
<dbReference type="GO" id="GO:0006412">
    <property type="term" value="P:translation"/>
    <property type="evidence" value="ECO:0007669"/>
    <property type="project" value="UniProtKB-UniRule"/>
</dbReference>
<dbReference type="NCBIfam" id="TIGR00061">
    <property type="entry name" value="L21"/>
    <property type="match status" value="1"/>
</dbReference>
<evidence type="ECO:0000256" key="2">
    <source>
        <dbReference type="ARBA" id="ARBA00022980"/>
    </source>
</evidence>
<evidence type="ECO:0000256" key="5">
    <source>
        <dbReference type="RuleBase" id="RU000562"/>
    </source>
</evidence>
<dbReference type="GO" id="GO:0005840">
    <property type="term" value="C:ribosome"/>
    <property type="evidence" value="ECO:0007669"/>
    <property type="project" value="UniProtKB-KW"/>
</dbReference>
<gene>
    <name evidence="4 6" type="primary">rplU</name>
    <name evidence="6" type="ORF">HOP12_01825</name>
</gene>
<dbReference type="SUPFAM" id="SSF141091">
    <property type="entry name" value="L21p-like"/>
    <property type="match status" value="1"/>
</dbReference>
<dbReference type="Pfam" id="PF00829">
    <property type="entry name" value="Ribosomal_L21p"/>
    <property type="match status" value="1"/>
</dbReference>
<keyword evidence="3 4" id="KW-0687">Ribonucleoprotein</keyword>
<dbReference type="PANTHER" id="PTHR21349">
    <property type="entry name" value="50S RIBOSOMAL PROTEIN L21"/>
    <property type="match status" value="1"/>
</dbReference>
<dbReference type="InterPro" id="IPR028909">
    <property type="entry name" value="bL21-like"/>
</dbReference>
<comment type="caution">
    <text evidence="6">The sequence shown here is derived from an EMBL/GenBank/DDBJ whole genome shotgun (WGS) entry which is preliminary data.</text>
</comment>
<dbReference type="InterPro" id="IPR001787">
    <property type="entry name" value="Ribosomal_bL21"/>
</dbReference>
<name>A0A849SB40_UNCEI</name>
<keyword evidence="2 4" id="KW-0689">Ribosomal protein</keyword>
<evidence type="ECO:0000313" key="6">
    <source>
        <dbReference type="EMBL" id="NOT32888.1"/>
    </source>
</evidence>
<keyword evidence="4 5" id="KW-0694">RNA-binding</keyword>
<dbReference type="HAMAP" id="MF_01363">
    <property type="entry name" value="Ribosomal_bL21"/>
    <property type="match status" value="1"/>
</dbReference>
<protein>
    <recommendedName>
        <fullName evidence="4">Large ribosomal subunit protein bL21</fullName>
    </recommendedName>
</protein>
<keyword evidence="4 5" id="KW-0699">rRNA-binding</keyword>
<evidence type="ECO:0000256" key="3">
    <source>
        <dbReference type="ARBA" id="ARBA00023274"/>
    </source>
</evidence>
<reference evidence="6 7" key="1">
    <citation type="submission" date="2020-04" db="EMBL/GenBank/DDBJ databases">
        <title>Metagenomic profiling of ammonia- and methane-oxidizing microorganisms in a Dutch drinking water treatment plant.</title>
        <authorList>
            <person name="Poghosyan L."/>
            <person name="Leucker S."/>
        </authorList>
    </citation>
    <scope>NUCLEOTIDE SEQUENCE [LARGE SCALE GENOMIC DNA]</scope>
    <source>
        <strain evidence="6">S-RSF-IL-03</strain>
    </source>
</reference>
<dbReference type="InterPro" id="IPR036164">
    <property type="entry name" value="bL21-like_sf"/>
</dbReference>